<dbReference type="Gene3D" id="2.40.128.90">
    <property type="entry name" value="OMPT-like"/>
    <property type="match status" value="1"/>
</dbReference>
<organism evidence="3 4">
    <name type="scientific">Sphingobacterium paludis</name>
    <dbReference type="NCBI Taxonomy" id="1476465"/>
    <lineage>
        <taxon>Bacteria</taxon>
        <taxon>Pseudomonadati</taxon>
        <taxon>Bacteroidota</taxon>
        <taxon>Sphingobacteriia</taxon>
        <taxon>Sphingobacteriales</taxon>
        <taxon>Sphingobacteriaceae</taxon>
        <taxon>Sphingobacterium</taxon>
    </lineage>
</organism>
<dbReference type="Proteomes" id="UP000294752">
    <property type="component" value="Unassembled WGS sequence"/>
</dbReference>
<dbReference type="RefSeq" id="WP_133640465.1">
    <property type="nucleotide sequence ID" value="NZ_SNZV01000005.1"/>
</dbReference>
<keyword evidence="4" id="KW-1185">Reference proteome</keyword>
<feature type="domain" description="Protochlamydia outer membrane protein" evidence="2">
    <location>
        <begin position="32"/>
        <end position="284"/>
    </location>
</feature>
<dbReference type="EMBL" id="SNZV01000005">
    <property type="protein sequence ID" value="TDS12951.1"/>
    <property type="molecule type" value="Genomic_DNA"/>
</dbReference>
<name>A0A4R7CYX3_9SPHI</name>
<dbReference type="InterPro" id="IPR053724">
    <property type="entry name" value="OMP_A26_sf"/>
</dbReference>
<sequence length="305" mass="34718">MCKGFVVLLLTLLIYNASAQQRMTNFFVAPRIGWAQEKLNWNIAGDEQGNNPSVLSELIWEELRGPAFEIASGIELLPNLSIRGQLAYQRITVGRVSDTDYAEDDRTWQTARFDLRANQGHTLNYRLALLYQVWSNGRFSVRPQVGYFGRRQTLFMLDGDVPLLPDRELRSTYEPRWNGALLGVEIRYRQNRFDLSYDIAASRVMQYAAEASWNLQEDFRQPVSFVHRAKGNGWESSLTAGYRLNAAIRPFLYAGYSQLVMRNGSDELYRVDGQVLNTRLNGVNASGIRVGAGVQLSWRSTSTND</sequence>
<evidence type="ECO:0000313" key="4">
    <source>
        <dbReference type="Proteomes" id="UP000294752"/>
    </source>
</evidence>
<dbReference type="AlphaFoldDB" id="A0A4R7CYX3"/>
<protein>
    <submittedName>
        <fullName evidence="3">Omptin family protein</fullName>
    </submittedName>
</protein>
<dbReference type="SUPFAM" id="SSF69917">
    <property type="entry name" value="OMPT-like"/>
    <property type="match status" value="1"/>
</dbReference>
<reference evidence="3 4" key="1">
    <citation type="submission" date="2019-03" db="EMBL/GenBank/DDBJ databases">
        <title>Genomic Encyclopedia of Type Strains, Phase III (KMG-III): the genomes of soil and plant-associated and newly described type strains.</title>
        <authorList>
            <person name="Whitman W."/>
        </authorList>
    </citation>
    <scope>NUCLEOTIDE SEQUENCE [LARGE SCALE GENOMIC DNA]</scope>
    <source>
        <strain evidence="3 4">CGMCC 1.12801</strain>
    </source>
</reference>
<dbReference type="InterPro" id="IPR020080">
    <property type="entry name" value="OM_adhesin/peptidase_omptin"/>
</dbReference>
<feature type="chain" id="PRO_5020493962" evidence="1">
    <location>
        <begin position="20"/>
        <end position="305"/>
    </location>
</feature>
<gene>
    <name evidence="3" type="ORF">B0I21_10582</name>
</gene>
<dbReference type="GO" id="GO:0004190">
    <property type="term" value="F:aspartic-type endopeptidase activity"/>
    <property type="evidence" value="ECO:0007669"/>
    <property type="project" value="InterPro"/>
</dbReference>
<dbReference type="Pfam" id="PF17251">
    <property type="entry name" value="Pom"/>
    <property type="match status" value="1"/>
</dbReference>
<evidence type="ECO:0000313" key="3">
    <source>
        <dbReference type="EMBL" id="TDS12951.1"/>
    </source>
</evidence>
<comment type="caution">
    <text evidence="3">The sequence shown here is derived from an EMBL/GenBank/DDBJ whole genome shotgun (WGS) entry which is preliminary data.</text>
</comment>
<dbReference type="OrthoDB" id="5566985at2"/>
<feature type="signal peptide" evidence="1">
    <location>
        <begin position="1"/>
        <end position="19"/>
    </location>
</feature>
<evidence type="ECO:0000259" key="2">
    <source>
        <dbReference type="Pfam" id="PF17251"/>
    </source>
</evidence>
<accession>A0A4R7CYX3</accession>
<dbReference type="InterPro" id="IPR035163">
    <property type="entry name" value="Pom"/>
</dbReference>
<keyword evidence="1" id="KW-0732">Signal</keyword>
<proteinExistence type="predicted"/>
<evidence type="ECO:0000256" key="1">
    <source>
        <dbReference type="SAM" id="SignalP"/>
    </source>
</evidence>